<keyword evidence="2" id="KW-0812">Transmembrane</keyword>
<gene>
    <name evidence="3" type="ORF">ACFQ07_03175</name>
</gene>
<protein>
    <submittedName>
        <fullName evidence="3">Uncharacterized protein</fullName>
    </submittedName>
</protein>
<evidence type="ECO:0000256" key="2">
    <source>
        <dbReference type="SAM" id="Phobius"/>
    </source>
</evidence>
<accession>A0ABW3C9N4</accession>
<evidence type="ECO:0000313" key="4">
    <source>
        <dbReference type="Proteomes" id="UP001597083"/>
    </source>
</evidence>
<sequence>MGEDVERRLADQSQMIGSVRAELRDVRDKLVDQVGEIHRKVGKLEEVPQRIARLENRIAGFDAILTEIRDQQVRESNLARARAERARLQQELDTKFAGRMEIRRLAKSLISDPGSAAIRQRVLEHQTVIGAAGSSALKEINYWLAHAVVAVASQRLGHDHTTAKAWVLSFSQDGAKSDLFMSLFYSRLGEHAAAASSMNRYLTNIDPRALGREFSHIINALAEGELGDEARSYAFTALNRWGRTLSAGGGSTAAYGAQFDICRNHLLLNDEPLPHDVFPVLRRHVPGEQWLEIADRWRYAVACGNTAEAFRQRSAKLADDTTDGLSQGLHRHSQQALEALIDQPEPDEAEVLRAIRSKDLIDKCDGHLERAAQLESELGDPYAETNDLATFLTQAAFEPEAFGLVPQARRFALVCAKDWIMRVGGSVAAEARAHRPHSVLVEVKGWEGEIAAGAPAQEESARLIGEVREHIAATRRVQPPDSRTFAIAVGGALLPFVGFLQAGGAVQWLMIVLGITLLVYAALELLTYPMRLRRRDAEIQEQQRWAGKTVTAMVGEAGALLRMWDETERVGQAELGKVLNELEP</sequence>
<dbReference type="Proteomes" id="UP001597083">
    <property type="component" value="Unassembled WGS sequence"/>
</dbReference>
<evidence type="ECO:0000313" key="3">
    <source>
        <dbReference type="EMBL" id="MFD0851201.1"/>
    </source>
</evidence>
<proteinExistence type="predicted"/>
<name>A0ABW3C9N4_9ACTN</name>
<feature type="coiled-coil region" evidence="1">
    <location>
        <begin position="51"/>
        <end position="91"/>
    </location>
</feature>
<keyword evidence="2" id="KW-0472">Membrane</keyword>
<keyword evidence="1" id="KW-0175">Coiled coil</keyword>
<reference evidence="4" key="1">
    <citation type="journal article" date="2019" name="Int. J. Syst. Evol. Microbiol.">
        <title>The Global Catalogue of Microorganisms (GCM) 10K type strain sequencing project: providing services to taxonomists for standard genome sequencing and annotation.</title>
        <authorList>
            <consortium name="The Broad Institute Genomics Platform"/>
            <consortium name="The Broad Institute Genome Sequencing Center for Infectious Disease"/>
            <person name="Wu L."/>
            <person name="Ma J."/>
        </authorList>
    </citation>
    <scope>NUCLEOTIDE SEQUENCE [LARGE SCALE GENOMIC DNA]</scope>
    <source>
        <strain evidence="4">JCM 31696</strain>
    </source>
</reference>
<keyword evidence="2" id="KW-1133">Transmembrane helix</keyword>
<evidence type="ECO:0000256" key="1">
    <source>
        <dbReference type="SAM" id="Coils"/>
    </source>
</evidence>
<comment type="caution">
    <text evidence="3">The sequence shown here is derived from an EMBL/GenBank/DDBJ whole genome shotgun (WGS) entry which is preliminary data.</text>
</comment>
<keyword evidence="4" id="KW-1185">Reference proteome</keyword>
<feature type="transmembrane region" description="Helical" evidence="2">
    <location>
        <begin position="508"/>
        <end position="526"/>
    </location>
</feature>
<dbReference type="EMBL" id="JBHTIR010000276">
    <property type="protein sequence ID" value="MFD0851201.1"/>
    <property type="molecule type" value="Genomic_DNA"/>
</dbReference>
<organism evidence="3 4">
    <name type="scientific">Actinomadura adrarensis</name>
    <dbReference type="NCBI Taxonomy" id="1819600"/>
    <lineage>
        <taxon>Bacteria</taxon>
        <taxon>Bacillati</taxon>
        <taxon>Actinomycetota</taxon>
        <taxon>Actinomycetes</taxon>
        <taxon>Streptosporangiales</taxon>
        <taxon>Thermomonosporaceae</taxon>
        <taxon>Actinomadura</taxon>
    </lineage>
</organism>